<dbReference type="AlphaFoldDB" id="A0A0K8TS34"/>
<organism evidence="15">
    <name type="scientific">Tabanus bromius</name>
    <name type="common">Band-eyed brown horse fly</name>
    <dbReference type="NCBI Taxonomy" id="304241"/>
    <lineage>
        <taxon>Eukaryota</taxon>
        <taxon>Metazoa</taxon>
        <taxon>Ecdysozoa</taxon>
        <taxon>Arthropoda</taxon>
        <taxon>Hexapoda</taxon>
        <taxon>Insecta</taxon>
        <taxon>Pterygota</taxon>
        <taxon>Neoptera</taxon>
        <taxon>Endopterygota</taxon>
        <taxon>Diptera</taxon>
        <taxon>Brachycera</taxon>
        <taxon>Tabanomorpha</taxon>
        <taxon>Tabanoidea</taxon>
        <taxon>Tabanidae</taxon>
        <taxon>Tabanus</taxon>
    </lineage>
</organism>
<comment type="cofactor">
    <cofactor evidence="13">
        <name>Zn(2+)</name>
        <dbReference type="ChEBI" id="CHEBI:29105"/>
    </cofactor>
    <text evidence="13">Binds 1 zinc ion per subunit.</text>
</comment>
<keyword evidence="9 13" id="KW-0862">Zinc</keyword>
<sequence>MAFIINDVEVTSEPSNLLFDKHIDFIAKQGNDKHDYEYCMTEFLRISGIYWGVTALDLLDELSHLDKESIIEFIKKCQCPQSGGISACEGHDPHLLYTLSAIQILCTYDRLNEIDIEAVAKYVSCLQQPDGSFYGDRWGEIDTRFSFCAVAILTLINKLDVINIPRAVEFVMSCCNADGGFGSKPNAESHAGLIYCCVGFLSITKQLHQLDCEKLAWWLCERQLPSGGLNGRPEKLPDVCYSWWVLASLTIMGRLHWISSEKLEKFILSCQDIETGGFSDRTGNMPDIFHTLFGLGALSLLGHPRIKPINPTFCMPQYVIDRLNIRPQLLDA</sequence>
<evidence type="ECO:0000256" key="6">
    <source>
        <dbReference type="ARBA" id="ARBA00022679"/>
    </source>
</evidence>
<evidence type="ECO:0000256" key="5">
    <source>
        <dbReference type="ARBA" id="ARBA00022602"/>
    </source>
</evidence>
<evidence type="ECO:0000256" key="12">
    <source>
        <dbReference type="ARBA" id="ARBA00069127"/>
    </source>
</evidence>
<proteinExistence type="evidence at transcript level"/>
<evidence type="ECO:0000256" key="1">
    <source>
        <dbReference type="ARBA" id="ARBA00002902"/>
    </source>
</evidence>
<dbReference type="EC" id="2.5.1.60" evidence="3 13"/>
<evidence type="ECO:0000313" key="15">
    <source>
        <dbReference type="EMBL" id="JAI17162.1"/>
    </source>
</evidence>
<dbReference type="InterPro" id="IPR001330">
    <property type="entry name" value="Prenyltrans"/>
</dbReference>
<dbReference type="Pfam" id="PF00432">
    <property type="entry name" value="Prenyltrans"/>
    <property type="match status" value="1"/>
</dbReference>
<evidence type="ECO:0000256" key="10">
    <source>
        <dbReference type="ARBA" id="ARBA00047658"/>
    </source>
</evidence>
<dbReference type="GO" id="GO:0004663">
    <property type="term" value="F:Rab geranylgeranyltransferase activity"/>
    <property type="evidence" value="ECO:0007669"/>
    <property type="project" value="UniProtKB-UniRule"/>
</dbReference>
<comment type="similarity">
    <text evidence="2 13">Belongs to the protein prenyltransferase subunit beta family.</text>
</comment>
<reference evidence="15" key="1">
    <citation type="journal article" date="2015" name="Insect Biochem. Mol. Biol.">
        <title>An insight into the sialome of the horse fly, Tabanus bromius.</title>
        <authorList>
            <person name="Ribeiro J.M."/>
            <person name="Kazimirova M."/>
            <person name="Takac P."/>
            <person name="Andersen J.F."/>
            <person name="Francischetti I.M."/>
        </authorList>
    </citation>
    <scope>NUCLEOTIDE SEQUENCE</scope>
</reference>
<dbReference type="CDD" id="cd02894">
    <property type="entry name" value="GGTase-II"/>
    <property type="match status" value="1"/>
</dbReference>
<evidence type="ECO:0000256" key="9">
    <source>
        <dbReference type="ARBA" id="ARBA00022833"/>
    </source>
</evidence>
<comment type="catalytic activity">
    <reaction evidence="10 13">
        <text>geranylgeranyl diphosphate + L-cysteinyl-[protein] = S-geranylgeranyl-L-cysteinyl-[protein] + diphosphate</text>
        <dbReference type="Rhea" id="RHEA:21240"/>
        <dbReference type="Rhea" id="RHEA-COMP:10131"/>
        <dbReference type="Rhea" id="RHEA-COMP:11537"/>
        <dbReference type="ChEBI" id="CHEBI:29950"/>
        <dbReference type="ChEBI" id="CHEBI:33019"/>
        <dbReference type="ChEBI" id="CHEBI:57533"/>
        <dbReference type="ChEBI" id="CHEBI:86021"/>
        <dbReference type="EC" id="2.5.1.60"/>
    </reaction>
</comment>
<dbReference type="EMBL" id="GDAI01000441">
    <property type="protein sequence ID" value="JAI17162.1"/>
    <property type="molecule type" value="mRNA"/>
</dbReference>
<dbReference type="PANTHER" id="PTHR11774:SF11">
    <property type="entry name" value="GERANYLGERANYL TRANSFERASE TYPE-2 SUBUNIT BETA"/>
    <property type="match status" value="1"/>
</dbReference>
<dbReference type="Gene3D" id="1.50.10.20">
    <property type="match status" value="1"/>
</dbReference>
<accession>A0A0K8TS34</accession>
<protein>
    <recommendedName>
        <fullName evidence="12 13">Geranylgeranyl transferase type-2 subunit beta</fullName>
        <ecNumber evidence="3 13">2.5.1.60</ecNumber>
    </recommendedName>
</protein>
<evidence type="ECO:0000256" key="11">
    <source>
        <dbReference type="ARBA" id="ARBA00062019"/>
    </source>
</evidence>
<dbReference type="InterPro" id="IPR008930">
    <property type="entry name" value="Terpenoid_cyclase/PrenylTrfase"/>
</dbReference>
<dbReference type="FunFam" id="1.50.10.20:FF:000004">
    <property type="entry name" value="Geranylgeranyl transferase type-2 subunit beta"/>
    <property type="match status" value="1"/>
</dbReference>
<keyword evidence="7 13" id="KW-0479">Metal-binding</keyword>
<name>A0A0K8TS34_TABBR</name>
<evidence type="ECO:0000256" key="3">
    <source>
        <dbReference type="ARBA" id="ARBA00012656"/>
    </source>
</evidence>
<comment type="function">
    <text evidence="1">Catalyzes the transfer of a geranylgeranyl moiety from geranylgeranyl diphosphate to both cysteines of Rab proteins with the C-terminal sequence -XXCC, -XCXC and -CCXX, such as RAB1A, RAB3A, RAB5A and RAB7A.</text>
</comment>
<dbReference type="SUPFAM" id="SSF48239">
    <property type="entry name" value="Terpenoid cyclases/Protein prenyltransferases"/>
    <property type="match status" value="1"/>
</dbReference>
<dbReference type="InterPro" id="IPR045089">
    <property type="entry name" value="PGGT1B-like"/>
</dbReference>
<keyword evidence="8" id="KW-0677">Repeat</keyword>
<evidence type="ECO:0000256" key="2">
    <source>
        <dbReference type="ARBA" id="ARBA00010497"/>
    </source>
</evidence>
<evidence type="ECO:0000256" key="8">
    <source>
        <dbReference type="ARBA" id="ARBA00022737"/>
    </source>
</evidence>
<comment type="subunit">
    <text evidence="11">Heterotrimer composed of RABGGTA, RABGGTB and CHM; within this trimer, RABGGTA and RABGGTB form the catalytic component B, while CHM (component A) mediates peptide substrate binding. The Rab GGTase dimer (RGGT) interacts with CHM (component A) prior to Rab protein binding; the association is stabilized by geranylgeranyl pyrophosphate (GGpp). The CHM:RGGT:Rab complex is destabilized by GGpp. Interaction of RABGGTB with prenylated PTP4A2 precludes its association with RABGGTA and inhibits enzyme activity. Interacts with CHODL. Interacts with non-phosphorylated form of RAB8A; phosphorylation of RAB8A at 'Thr-72' disrupts this interaction.</text>
</comment>
<feature type="domain" description="Prenyltransferase alpha-alpha toroid" evidence="14">
    <location>
        <begin position="18"/>
        <end position="315"/>
    </location>
</feature>
<evidence type="ECO:0000256" key="4">
    <source>
        <dbReference type="ARBA" id="ARBA00022553"/>
    </source>
</evidence>
<evidence type="ECO:0000256" key="7">
    <source>
        <dbReference type="ARBA" id="ARBA00022723"/>
    </source>
</evidence>
<evidence type="ECO:0000259" key="14">
    <source>
        <dbReference type="Pfam" id="PF00432"/>
    </source>
</evidence>
<dbReference type="GO" id="GO:0005968">
    <property type="term" value="C:Rab-protein geranylgeranyltransferase complex"/>
    <property type="evidence" value="ECO:0007669"/>
    <property type="project" value="UniProtKB-UniRule"/>
</dbReference>
<keyword evidence="4" id="KW-0597">Phosphoprotein</keyword>
<dbReference type="InterPro" id="IPR026873">
    <property type="entry name" value="Ptb1"/>
</dbReference>
<dbReference type="PANTHER" id="PTHR11774">
    <property type="entry name" value="GERANYLGERANYL TRANSFERASE TYPE BETA SUBUNIT"/>
    <property type="match status" value="1"/>
</dbReference>
<keyword evidence="6 13" id="KW-0808">Transferase</keyword>
<keyword evidence="5 13" id="KW-0637">Prenyltransferase</keyword>
<evidence type="ECO:0000256" key="13">
    <source>
        <dbReference type="RuleBase" id="RU365076"/>
    </source>
</evidence>
<comment type="function">
    <text evidence="13">Catalyzes the transfer of a geranylgeranyl moiety from geranylgeranyl diphosphate to both cysteines of proteins with the C-terminal sequence -XXCC, -XCXC and -CCXX.</text>
</comment>
<dbReference type="GO" id="GO:0046872">
    <property type="term" value="F:metal ion binding"/>
    <property type="evidence" value="ECO:0007669"/>
    <property type="project" value="UniProtKB-KW"/>
</dbReference>